<accession>A0A917N2P2</accession>
<keyword evidence="2" id="KW-1185">Reference proteome</keyword>
<comment type="caution">
    <text evidence="1">The sequence shown here is derived from an EMBL/GenBank/DDBJ whole genome shotgun (WGS) entry which is preliminary data.</text>
</comment>
<gene>
    <name evidence="1" type="ORF">GCM10011425_33580</name>
</gene>
<organism evidence="1 2">
    <name type="scientific">Mucilaginibacter galii</name>
    <dbReference type="NCBI Taxonomy" id="2005073"/>
    <lineage>
        <taxon>Bacteria</taxon>
        <taxon>Pseudomonadati</taxon>
        <taxon>Bacteroidota</taxon>
        <taxon>Sphingobacteriia</taxon>
        <taxon>Sphingobacteriales</taxon>
        <taxon>Sphingobacteriaceae</taxon>
        <taxon>Mucilaginibacter</taxon>
    </lineage>
</organism>
<evidence type="ECO:0000313" key="2">
    <source>
        <dbReference type="Proteomes" id="UP000662074"/>
    </source>
</evidence>
<sequence length="372" mass="41798">MLNVVFICGSLEAGHDGVGDYTRKLACRIIKAGHKAAMIALNDRFLSETYEGLQHEDDVNIATLRIPAKVADIERYRDVKEWIAKKEANWISLQFVPYSFHIKGLPYAFFKNLSFLKSGGLKLHVLFHELWLDKPERFSQRVVATLQKLIISMGIRSIKPESIDVTISYNQQRLKSITIKANVLGLFGNITKADHLLNSEPIVPAEHKFKILYFGGPPRHTYFDQVINGLIKFCKQHANEVEIEVVSGNSKDKDIFVKALIDKLSPFGTIINDHGFLASESLSILLSACSVGIVRSEPYFIGKSGSAIAMLEHGLAVWLPKWDGNDTIDYGFRSDLIYADLEKAAQHKSKPAYKSLLPEVSQQFISTLTNNY</sequence>
<evidence type="ECO:0000313" key="1">
    <source>
        <dbReference type="EMBL" id="GGI52146.1"/>
    </source>
</evidence>
<dbReference type="AlphaFoldDB" id="A0A917N2P2"/>
<dbReference type="RefSeq" id="WP_188418254.1">
    <property type="nucleotide sequence ID" value="NZ_BMDO01000010.1"/>
</dbReference>
<reference evidence="1" key="1">
    <citation type="journal article" date="2014" name="Int. J. Syst. Evol. Microbiol.">
        <title>Complete genome sequence of Corynebacterium casei LMG S-19264T (=DSM 44701T), isolated from a smear-ripened cheese.</title>
        <authorList>
            <consortium name="US DOE Joint Genome Institute (JGI-PGF)"/>
            <person name="Walter F."/>
            <person name="Albersmeier A."/>
            <person name="Kalinowski J."/>
            <person name="Ruckert C."/>
        </authorList>
    </citation>
    <scope>NUCLEOTIDE SEQUENCE</scope>
    <source>
        <strain evidence="1">CCM 8711</strain>
    </source>
</reference>
<protein>
    <submittedName>
        <fullName evidence="1">Uncharacterized protein</fullName>
    </submittedName>
</protein>
<proteinExistence type="predicted"/>
<dbReference type="EMBL" id="BMDO01000010">
    <property type="protein sequence ID" value="GGI52146.1"/>
    <property type="molecule type" value="Genomic_DNA"/>
</dbReference>
<reference evidence="1" key="2">
    <citation type="submission" date="2020-09" db="EMBL/GenBank/DDBJ databases">
        <authorList>
            <person name="Sun Q."/>
            <person name="Sedlacek I."/>
        </authorList>
    </citation>
    <scope>NUCLEOTIDE SEQUENCE</scope>
    <source>
        <strain evidence="1">CCM 8711</strain>
    </source>
</reference>
<dbReference type="Proteomes" id="UP000662074">
    <property type="component" value="Unassembled WGS sequence"/>
</dbReference>
<name>A0A917N2P2_9SPHI</name>